<proteinExistence type="predicted"/>
<evidence type="ECO:0000313" key="3">
    <source>
        <dbReference type="Proteomes" id="UP000766486"/>
    </source>
</evidence>
<dbReference type="EMBL" id="CABFNS010000551">
    <property type="protein sequence ID" value="VUC22357.1"/>
    <property type="molecule type" value="Genomic_DNA"/>
</dbReference>
<organism evidence="2 3">
    <name type="scientific">Bionectria ochroleuca</name>
    <name type="common">Gliocladium roseum</name>
    <dbReference type="NCBI Taxonomy" id="29856"/>
    <lineage>
        <taxon>Eukaryota</taxon>
        <taxon>Fungi</taxon>
        <taxon>Dikarya</taxon>
        <taxon>Ascomycota</taxon>
        <taxon>Pezizomycotina</taxon>
        <taxon>Sordariomycetes</taxon>
        <taxon>Hypocreomycetidae</taxon>
        <taxon>Hypocreales</taxon>
        <taxon>Bionectriaceae</taxon>
        <taxon>Clonostachys</taxon>
    </lineage>
</organism>
<name>A0ABY6TVH5_BIOOC</name>
<comment type="caution">
    <text evidence="2">The sequence shown here is derived from an EMBL/GenBank/DDBJ whole genome shotgun (WGS) entry which is preliminary data.</text>
</comment>
<dbReference type="SUPFAM" id="SSF89372">
    <property type="entry name" value="Fucose-specific lectin"/>
    <property type="match status" value="1"/>
</dbReference>
<feature type="region of interest" description="Disordered" evidence="1">
    <location>
        <begin position="1"/>
        <end position="37"/>
    </location>
</feature>
<sequence length="421" mass="45608">MSSTWSIAPTPSSSDNETLGGAMVTSPSSSPSWARTPRLPSAHAVTVPHPSGPLPVTSLNVSSWRPSYPAISHFAMTDSQEVFAVGPEGLFSFKRVNDHPSRPWSKPHIFPLVSFDTSSVSGIALHEDKSNKRLDVFCAANGSLYNVTRTTKFVDGKPVHSFESGMFPPLATYGVNGTPSLSFIGEDPHRGYSGRLALVVPSLFGGLLHTCTVRPNNQDYDFLDEIARKWEPVSHVATSLGMVSAVTIAPLTFHGQSGFPGCVEILAVCIAHNRLYSVKGSHYKLINKGSHPSSPDEWEGEIPERIHHPGEVKGTPVLLQRKVMKNHLDLLVPSAAGGIFHYVQTPSTPDEWHMIARIGFPIDLPPAGSLAFYVSDEAYTSRSLGAVFEIGGRLYNIESKEGQTWSDSKLCQVTGPGPSHY</sequence>
<accession>A0ABY6TVH5</accession>
<evidence type="ECO:0000313" key="2">
    <source>
        <dbReference type="EMBL" id="VUC22357.1"/>
    </source>
</evidence>
<gene>
    <name evidence="2" type="ORF">CLO192961_LOCUS82038</name>
</gene>
<keyword evidence="3" id="KW-1185">Reference proteome</keyword>
<reference evidence="2 3" key="1">
    <citation type="submission" date="2019-06" db="EMBL/GenBank/DDBJ databases">
        <authorList>
            <person name="Broberg M."/>
        </authorList>
    </citation>
    <scope>NUCLEOTIDE SEQUENCE [LARGE SCALE GENOMIC DNA]</scope>
</reference>
<feature type="compositionally biased region" description="Polar residues" evidence="1">
    <location>
        <begin position="1"/>
        <end position="17"/>
    </location>
</feature>
<dbReference type="Proteomes" id="UP000766486">
    <property type="component" value="Unassembled WGS sequence"/>
</dbReference>
<protein>
    <submittedName>
        <fullName evidence="2">Uncharacterized protein</fullName>
    </submittedName>
</protein>
<evidence type="ECO:0000256" key="1">
    <source>
        <dbReference type="SAM" id="MobiDB-lite"/>
    </source>
</evidence>